<protein>
    <submittedName>
        <fullName evidence="7">ABC transporter substrate-binding protein</fullName>
    </submittedName>
</protein>
<dbReference type="InterPro" id="IPR050490">
    <property type="entry name" value="Bact_solute-bd_prot1"/>
</dbReference>
<dbReference type="RefSeq" id="WP_370719608.1">
    <property type="nucleotide sequence ID" value="NZ_JBGGTQ010000006.1"/>
</dbReference>
<dbReference type="PANTHER" id="PTHR43649:SF33">
    <property type="entry name" value="POLYGALACTURONAN_RHAMNOGALACTURONAN-BINDING PROTEIN YTCQ"/>
    <property type="match status" value="1"/>
</dbReference>
<dbReference type="PANTHER" id="PTHR43649">
    <property type="entry name" value="ARABINOSE-BINDING PROTEIN-RELATED"/>
    <property type="match status" value="1"/>
</dbReference>
<keyword evidence="3" id="KW-0472">Membrane</keyword>
<sequence length="456" mass="48644">MRFSRVRNATLSAVAGVVLLSTTVTACGGSSPADGDGGSATAGTVNWWSWTPDNDLAAREIAAFNEQYPDIEVIYKKVPTDNYAAVLRPALASDDGPDVFTVNASGSFSAEAFAPYSYDLAPDVEELLGPDWRNEVYEGGVEAFTVDDRLVAAQWAKVGAGIMWINKDVFDRYGLVPPTTMAEWVQVCRTFRAEGLGCFREGLAGTSGFIVDTVHSIADSVRTGSFQDAVTGEMEWTDPAIVEALGLLRELSRNGVLDEGSVGIQQYPDVNNAFLTGQVPMVQMGTWYQQYATVNSLTAALDGAGVPADTPRITIVPVPFPDVAGYGNPSTMFADPDAGQAVNLKSGNRNAAVTFALWLGHTQEGQQVVANNMDSFPTLEGVGPEFDEIEFVNPDVQLPELQEVSEQLARATDARSRGISAELNQAIIDAAQAMVNSDTPPEDAAAAIQKVADAQR</sequence>
<dbReference type="Proteomes" id="UP001566476">
    <property type="component" value="Unassembled WGS sequence"/>
</dbReference>
<dbReference type="Gene3D" id="3.40.190.10">
    <property type="entry name" value="Periplasmic binding protein-like II"/>
    <property type="match status" value="2"/>
</dbReference>
<reference evidence="7 8" key="1">
    <citation type="submission" date="2024-07" db="EMBL/GenBank/DDBJ databases">
        <authorList>
            <person name="Thanompreechachai J."/>
            <person name="Duangmal K."/>
        </authorList>
    </citation>
    <scope>NUCLEOTIDE SEQUENCE [LARGE SCALE GENOMIC DNA]</scope>
    <source>
        <strain evidence="7 8">TBRC 1896</strain>
    </source>
</reference>
<evidence type="ECO:0000256" key="4">
    <source>
        <dbReference type="ARBA" id="ARBA00023139"/>
    </source>
</evidence>
<dbReference type="EMBL" id="JBGGTQ010000006">
    <property type="protein sequence ID" value="MEZ0493363.1"/>
    <property type="molecule type" value="Genomic_DNA"/>
</dbReference>
<dbReference type="Pfam" id="PF01547">
    <property type="entry name" value="SBP_bac_1"/>
    <property type="match status" value="1"/>
</dbReference>
<keyword evidence="2 6" id="KW-0732">Signal</keyword>
<dbReference type="PROSITE" id="PS51257">
    <property type="entry name" value="PROKAR_LIPOPROTEIN"/>
    <property type="match status" value="1"/>
</dbReference>
<keyword evidence="5" id="KW-0449">Lipoprotein</keyword>
<evidence type="ECO:0000256" key="1">
    <source>
        <dbReference type="ARBA" id="ARBA00022475"/>
    </source>
</evidence>
<evidence type="ECO:0000256" key="5">
    <source>
        <dbReference type="ARBA" id="ARBA00023288"/>
    </source>
</evidence>
<dbReference type="InterPro" id="IPR006059">
    <property type="entry name" value="SBP"/>
</dbReference>
<organism evidence="7 8">
    <name type="scientific">Kineococcus mangrovi</name>
    <dbReference type="NCBI Taxonomy" id="1660183"/>
    <lineage>
        <taxon>Bacteria</taxon>
        <taxon>Bacillati</taxon>
        <taxon>Actinomycetota</taxon>
        <taxon>Actinomycetes</taxon>
        <taxon>Kineosporiales</taxon>
        <taxon>Kineosporiaceae</taxon>
        <taxon>Kineococcus</taxon>
    </lineage>
</organism>
<dbReference type="SUPFAM" id="SSF53850">
    <property type="entry name" value="Periplasmic binding protein-like II"/>
    <property type="match status" value="1"/>
</dbReference>
<gene>
    <name evidence="7" type="ORF">AB2L28_14075</name>
</gene>
<keyword evidence="8" id="KW-1185">Reference proteome</keyword>
<proteinExistence type="predicted"/>
<accession>A0ABV4I6P0</accession>
<keyword evidence="4" id="KW-0564">Palmitate</keyword>
<feature type="signal peptide" evidence="6">
    <location>
        <begin position="1"/>
        <end position="26"/>
    </location>
</feature>
<evidence type="ECO:0000256" key="3">
    <source>
        <dbReference type="ARBA" id="ARBA00023136"/>
    </source>
</evidence>
<evidence type="ECO:0000313" key="7">
    <source>
        <dbReference type="EMBL" id="MEZ0493363.1"/>
    </source>
</evidence>
<name>A0ABV4I6P0_9ACTN</name>
<evidence type="ECO:0000256" key="6">
    <source>
        <dbReference type="SAM" id="SignalP"/>
    </source>
</evidence>
<evidence type="ECO:0000313" key="8">
    <source>
        <dbReference type="Proteomes" id="UP001566476"/>
    </source>
</evidence>
<feature type="chain" id="PRO_5045965350" evidence="6">
    <location>
        <begin position="27"/>
        <end position="456"/>
    </location>
</feature>
<comment type="caution">
    <text evidence="7">The sequence shown here is derived from an EMBL/GenBank/DDBJ whole genome shotgun (WGS) entry which is preliminary data.</text>
</comment>
<keyword evidence="1" id="KW-1003">Cell membrane</keyword>
<evidence type="ECO:0000256" key="2">
    <source>
        <dbReference type="ARBA" id="ARBA00022729"/>
    </source>
</evidence>